<comment type="caution">
    <text evidence="2">The sequence shown here is derived from an EMBL/GenBank/DDBJ whole genome shotgun (WGS) entry which is preliminary data.</text>
</comment>
<feature type="transmembrane region" description="Helical" evidence="1">
    <location>
        <begin position="86"/>
        <end position="110"/>
    </location>
</feature>
<feature type="transmembrane region" description="Helical" evidence="1">
    <location>
        <begin position="21"/>
        <end position="40"/>
    </location>
</feature>
<dbReference type="EMBL" id="SZQA01000045">
    <property type="protein sequence ID" value="TKK81256.1"/>
    <property type="molecule type" value="Genomic_DNA"/>
</dbReference>
<accession>A0A4U3M1Y1</accession>
<feature type="transmembrane region" description="Helical" evidence="1">
    <location>
        <begin position="155"/>
        <end position="175"/>
    </location>
</feature>
<feature type="transmembrane region" description="Helical" evidence="1">
    <location>
        <begin position="122"/>
        <end position="143"/>
    </location>
</feature>
<keyword evidence="1" id="KW-1133">Transmembrane helix</keyword>
<feature type="transmembrane region" description="Helical" evidence="1">
    <location>
        <begin position="46"/>
        <end position="65"/>
    </location>
</feature>
<evidence type="ECO:0000256" key="1">
    <source>
        <dbReference type="SAM" id="Phobius"/>
    </source>
</evidence>
<name>A0A4U3M1Y1_9ACTN</name>
<reference evidence="2 3" key="1">
    <citation type="submission" date="2019-04" db="EMBL/GenBank/DDBJ databases">
        <title>Herbidospora sp. NEAU-GS14.nov., a novel actinomycete isolated from soil.</title>
        <authorList>
            <person name="Han L."/>
        </authorList>
    </citation>
    <scope>NUCLEOTIDE SEQUENCE [LARGE SCALE GENOMIC DNA]</scope>
    <source>
        <strain evidence="2 3">NEAU-GS14</strain>
    </source>
</reference>
<evidence type="ECO:0008006" key="4">
    <source>
        <dbReference type="Google" id="ProtNLM"/>
    </source>
</evidence>
<keyword evidence="3" id="KW-1185">Reference proteome</keyword>
<keyword evidence="1" id="KW-0472">Membrane</keyword>
<gene>
    <name evidence="2" type="ORF">FDA94_33310</name>
</gene>
<evidence type="ECO:0000313" key="3">
    <source>
        <dbReference type="Proteomes" id="UP000308705"/>
    </source>
</evidence>
<feature type="transmembrane region" description="Helical" evidence="1">
    <location>
        <begin position="195"/>
        <end position="216"/>
    </location>
</feature>
<dbReference type="AlphaFoldDB" id="A0A4U3M1Y1"/>
<organism evidence="2 3">
    <name type="scientific">Herbidospora galbida</name>
    <dbReference type="NCBI Taxonomy" id="2575442"/>
    <lineage>
        <taxon>Bacteria</taxon>
        <taxon>Bacillati</taxon>
        <taxon>Actinomycetota</taxon>
        <taxon>Actinomycetes</taxon>
        <taxon>Streptosporangiales</taxon>
        <taxon>Streptosporangiaceae</taxon>
        <taxon>Herbidospora</taxon>
    </lineage>
</organism>
<keyword evidence="1" id="KW-0812">Transmembrane</keyword>
<dbReference type="OrthoDB" id="3827914at2"/>
<evidence type="ECO:0000313" key="2">
    <source>
        <dbReference type="EMBL" id="TKK81256.1"/>
    </source>
</evidence>
<protein>
    <recommendedName>
        <fullName evidence="4">ABC transporter permease</fullName>
    </recommendedName>
</protein>
<proteinExistence type="predicted"/>
<dbReference type="RefSeq" id="WP_137251038.1">
    <property type="nucleotide sequence ID" value="NZ_SZQA01000045.1"/>
</dbReference>
<sequence length="221" mass="22653">MIPLVTFRLSGYVRSHRIFQPLLGLLAVLSIIYATGVPAGGELPSYSDSAGILMLVFAWAARGLLDNEPDEQRLIAITAVGRRRELVAGLLAALLLTAALALVAVVFPLLVGFAETPGAADLGYGAGLHLLAVLAGTALGALTSRPVLASPAASAAVLVGGYVAILLLSSAGPWASVPVLDWMNAAHHHELPDRLGVIVASALAWSAAGLAGYAAVRRVRG</sequence>
<dbReference type="Proteomes" id="UP000308705">
    <property type="component" value="Unassembled WGS sequence"/>
</dbReference>